<evidence type="ECO:0000313" key="2">
    <source>
        <dbReference type="EMBL" id="KAF1911082.1"/>
    </source>
</evidence>
<keyword evidence="1" id="KW-0472">Membrane</keyword>
<keyword evidence="1" id="KW-1133">Transmembrane helix</keyword>
<organism evidence="2 3">
    <name type="scientific">Ampelomyces quisqualis</name>
    <name type="common">Powdery mildew agent</name>
    <dbReference type="NCBI Taxonomy" id="50730"/>
    <lineage>
        <taxon>Eukaryota</taxon>
        <taxon>Fungi</taxon>
        <taxon>Dikarya</taxon>
        <taxon>Ascomycota</taxon>
        <taxon>Pezizomycotina</taxon>
        <taxon>Dothideomycetes</taxon>
        <taxon>Pleosporomycetidae</taxon>
        <taxon>Pleosporales</taxon>
        <taxon>Pleosporineae</taxon>
        <taxon>Phaeosphaeriaceae</taxon>
        <taxon>Ampelomyces</taxon>
    </lineage>
</organism>
<dbReference type="Proteomes" id="UP000800096">
    <property type="component" value="Unassembled WGS sequence"/>
</dbReference>
<name>A0A6A5Q6B1_AMPQU</name>
<dbReference type="OrthoDB" id="504210at2759"/>
<proteinExistence type="predicted"/>
<feature type="transmembrane region" description="Helical" evidence="1">
    <location>
        <begin position="212"/>
        <end position="233"/>
    </location>
</feature>
<sequence length="254" mass="29055">MQMLHMNSSEAVAYHIPTTPPTLSHPILKTTIALPRHSQWTSGPHFHARHTESLRLVQGAIYVSLGRESQIWSAKAGGRMNATQQPEKSQGLVIHVPRYARHEWMRASAWYARRGLHGWGPETLRPEDVDDEVVVEEWTDPSDLGKPLFFWNLNGVVAAAQDGPVPLGQRVLRWGLGRWWVPFQLFVIFWDLDNWPVFGLRPWVFEFMEGPLEYVLSFLVLFTAKVLGWLVGVRAVEQGRTPSGLWEQYSRKGV</sequence>
<keyword evidence="1" id="KW-0812">Transmembrane</keyword>
<dbReference type="EMBL" id="ML979146">
    <property type="protein sequence ID" value="KAF1911082.1"/>
    <property type="molecule type" value="Genomic_DNA"/>
</dbReference>
<dbReference type="AlphaFoldDB" id="A0A6A5Q6B1"/>
<keyword evidence="3" id="KW-1185">Reference proteome</keyword>
<protein>
    <submittedName>
        <fullName evidence="2">Uncharacterized protein</fullName>
    </submittedName>
</protein>
<evidence type="ECO:0000256" key="1">
    <source>
        <dbReference type="SAM" id="Phobius"/>
    </source>
</evidence>
<accession>A0A6A5Q6B1</accession>
<evidence type="ECO:0000313" key="3">
    <source>
        <dbReference type="Proteomes" id="UP000800096"/>
    </source>
</evidence>
<reference evidence="2" key="1">
    <citation type="journal article" date="2020" name="Stud. Mycol.">
        <title>101 Dothideomycetes genomes: a test case for predicting lifestyles and emergence of pathogens.</title>
        <authorList>
            <person name="Haridas S."/>
            <person name="Albert R."/>
            <person name="Binder M."/>
            <person name="Bloem J."/>
            <person name="Labutti K."/>
            <person name="Salamov A."/>
            <person name="Andreopoulos B."/>
            <person name="Baker S."/>
            <person name="Barry K."/>
            <person name="Bills G."/>
            <person name="Bluhm B."/>
            <person name="Cannon C."/>
            <person name="Castanera R."/>
            <person name="Culley D."/>
            <person name="Daum C."/>
            <person name="Ezra D."/>
            <person name="Gonzalez J."/>
            <person name="Henrissat B."/>
            <person name="Kuo A."/>
            <person name="Liang C."/>
            <person name="Lipzen A."/>
            <person name="Lutzoni F."/>
            <person name="Magnuson J."/>
            <person name="Mondo S."/>
            <person name="Nolan M."/>
            <person name="Ohm R."/>
            <person name="Pangilinan J."/>
            <person name="Park H.-J."/>
            <person name="Ramirez L."/>
            <person name="Alfaro M."/>
            <person name="Sun H."/>
            <person name="Tritt A."/>
            <person name="Yoshinaga Y."/>
            <person name="Zwiers L.-H."/>
            <person name="Turgeon B."/>
            <person name="Goodwin S."/>
            <person name="Spatafora J."/>
            <person name="Crous P."/>
            <person name="Grigoriev I."/>
        </authorList>
    </citation>
    <scope>NUCLEOTIDE SEQUENCE</scope>
    <source>
        <strain evidence="2">HMLAC05119</strain>
    </source>
</reference>
<gene>
    <name evidence="2" type="ORF">BDU57DRAFT_591161</name>
</gene>